<proteinExistence type="predicted"/>
<organism evidence="2 3">
    <name type="scientific">Stenomitos frigidus ULC18</name>
    <dbReference type="NCBI Taxonomy" id="2107698"/>
    <lineage>
        <taxon>Bacteria</taxon>
        <taxon>Bacillati</taxon>
        <taxon>Cyanobacteriota</taxon>
        <taxon>Cyanophyceae</taxon>
        <taxon>Leptolyngbyales</taxon>
        <taxon>Leptolyngbyaceae</taxon>
        <taxon>Stenomitos</taxon>
    </lineage>
</organism>
<feature type="signal peptide" evidence="1">
    <location>
        <begin position="1"/>
        <end position="30"/>
    </location>
</feature>
<dbReference type="Proteomes" id="UP000239576">
    <property type="component" value="Unassembled WGS sequence"/>
</dbReference>
<keyword evidence="3" id="KW-1185">Reference proteome</keyword>
<protein>
    <submittedName>
        <fullName evidence="2">Uncharacterized protein</fullName>
    </submittedName>
</protein>
<reference evidence="2 3" key="2">
    <citation type="submission" date="2018-03" db="EMBL/GenBank/DDBJ databases">
        <title>The ancient ancestry and fast evolution of plastids.</title>
        <authorList>
            <person name="Moore K.R."/>
            <person name="Magnabosco C."/>
            <person name="Momper L."/>
            <person name="Gold D.A."/>
            <person name="Bosak T."/>
            <person name="Fournier G.P."/>
        </authorList>
    </citation>
    <scope>NUCLEOTIDE SEQUENCE [LARGE SCALE GENOMIC DNA]</scope>
    <source>
        <strain evidence="2 3">ULC18</strain>
    </source>
</reference>
<name>A0A2T1E748_9CYAN</name>
<reference evidence="3" key="1">
    <citation type="submission" date="2018-02" db="EMBL/GenBank/DDBJ databases">
        <authorList>
            <person name="Moore K."/>
            <person name="Momper L."/>
        </authorList>
    </citation>
    <scope>NUCLEOTIDE SEQUENCE [LARGE SCALE GENOMIC DNA]</scope>
    <source>
        <strain evidence="3">ULC18</strain>
    </source>
</reference>
<sequence>MGSNPMKRGLRRTISLAVVLLLAQTSNALADDPLESNPQPYRCEESVITKVGTYFENDPTSGFFAIFQSKLGVEQFPESYAAVVDRSAGANSALAKQKVGDKVQVCLIGSPPKDQYCNPDKDPRGRFFRVYSYRLKAAYVGTNANHLCGGA</sequence>
<gene>
    <name evidence="2" type="ORF">C7B82_13045</name>
</gene>
<comment type="caution">
    <text evidence="2">The sequence shown here is derived from an EMBL/GenBank/DDBJ whole genome shotgun (WGS) entry which is preliminary data.</text>
</comment>
<evidence type="ECO:0000256" key="1">
    <source>
        <dbReference type="SAM" id="SignalP"/>
    </source>
</evidence>
<keyword evidence="1" id="KW-0732">Signal</keyword>
<dbReference type="EMBL" id="PVWK01000078">
    <property type="protein sequence ID" value="PSB28558.1"/>
    <property type="molecule type" value="Genomic_DNA"/>
</dbReference>
<dbReference type="AlphaFoldDB" id="A0A2T1E748"/>
<accession>A0A2T1E748</accession>
<evidence type="ECO:0000313" key="3">
    <source>
        <dbReference type="Proteomes" id="UP000239576"/>
    </source>
</evidence>
<evidence type="ECO:0000313" key="2">
    <source>
        <dbReference type="EMBL" id="PSB28558.1"/>
    </source>
</evidence>
<feature type="chain" id="PRO_5015617232" evidence="1">
    <location>
        <begin position="31"/>
        <end position="151"/>
    </location>
</feature>